<protein>
    <recommendedName>
        <fullName evidence="10">Probable alcohol dehydrogenase AdhA</fullName>
        <ecNumber evidence="3">1.1.1.1</ecNumber>
    </recommendedName>
</protein>
<feature type="region of interest" description="Disordered" evidence="11">
    <location>
        <begin position="1"/>
        <end position="21"/>
    </location>
</feature>
<dbReference type="OrthoDB" id="3567264at2"/>
<comment type="cofactor">
    <cofactor evidence="1">
        <name>Zn(2+)</name>
        <dbReference type="ChEBI" id="CHEBI:29105"/>
    </cofactor>
</comment>
<evidence type="ECO:0000256" key="1">
    <source>
        <dbReference type="ARBA" id="ARBA00001947"/>
    </source>
</evidence>
<dbReference type="PANTHER" id="PTHR42940">
    <property type="entry name" value="ALCOHOL DEHYDROGENASE 1-RELATED"/>
    <property type="match status" value="1"/>
</dbReference>
<dbReference type="AlphaFoldDB" id="A0A1H6B0F7"/>
<evidence type="ECO:0000256" key="5">
    <source>
        <dbReference type="ARBA" id="ARBA00022833"/>
    </source>
</evidence>
<dbReference type="SMART" id="SM00829">
    <property type="entry name" value="PKS_ER"/>
    <property type="match status" value="1"/>
</dbReference>
<dbReference type="InterPro" id="IPR002328">
    <property type="entry name" value="ADH_Zn_CS"/>
</dbReference>
<dbReference type="SUPFAM" id="SSF51735">
    <property type="entry name" value="NAD(P)-binding Rossmann-fold domains"/>
    <property type="match status" value="1"/>
</dbReference>
<keyword evidence="5" id="KW-0862">Zinc</keyword>
<dbReference type="Pfam" id="PF08240">
    <property type="entry name" value="ADH_N"/>
    <property type="match status" value="1"/>
</dbReference>
<dbReference type="NCBIfam" id="TIGR02822">
    <property type="entry name" value="adh_fam_2"/>
    <property type="match status" value="1"/>
</dbReference>
<evidence type="ECO:0000256" key="6">
    <source>
        <dbReference type="ARBA" id="ARBA00023002"/>
    </source>
</evidence>
<dbReference type="InterPro" id="IPR011032">
    <property type="entry name" value="GroES-like_sf"/>
</dbReference>
<comment type="catalytic activity">
    <reaction evidence="8">
        <text>a secondary alcohol + NAD(+) = a ketone + NADH + H(+)</text>
        <dbReference type="Rhea" id="RHEA:10740"/>
        <dbReference type="ChEBI" id="CHEBI:15378"/>
        <dbReference type="ChEBI" id="CHEBI:17087"/>
        <dbReference type="ChEBI" id="CHEBI:35681"/>
        <dbReference type="ChEBI" id="CHEBI:57540"/>
        <dbReference type="ChEBI" id="CHEBI:57945"/>
        <dbReference type="EC" id="1.1.1.1"/>
    </reaction>
</comment>
<evidence type="ECO:0000313" key="14">
    <source>
        <dbReference type="Proteomes" id="UP000236754"/>
    </source>
</evidence>
<dbReference type="EC" id="1.1.1.1" evidence="3"/>
<comment type="catalytic activity">
    <reaction evidence="9">
        <text>a primary alcohol + NAD(+) = an aldehyde + NADH + H(+)</text>
        <dbReference type="Rhea" id="RHEA:10736"/>
        <dbReference type="ChEBI" id="CHEBI:15378"/>
        <dbReference type="ChEBI" id="CHEBI:15734"/>
        <dbReference type="ChEBI" id="CHEBI:17478"/>
        <dbReference type="ChEBI" id="CHEBI:57540"/>
        <dbReference type="ChEBI" id="CHEBI:57945"/>
        <dbReference type="EC" id="1.1.1.1"/>
    </reaction>
</comment>
<dbReference type="GO" id="GO:0004022">
    <property type="term" value="F:alcohol dehydrogenase (NAD+) activity"/>
    <property type="evidence" value="ECO:0007669"/>
    <property type="project" value="UniProtKB-EC"/>
</dbReference>
<accession>A0A1H6B0F7</accession>
<evidence type="ECO:0000256" key="4">
    <source>
        <dbReference type="ARBA" id="ARBA00022723"/>
    </source>
</evidence>
<keyword evidence="6" id="KW-0560">Oxidoreductase</keyword>
<evidence type="ECO:0000256" key="2">
    <source>
        <dbReference type="ARBA" id="ARBA00008072"/>
    </source>
</evidence>
<dbReference type="Proteomes" id="UP000236754">
    <property type="component" value="Unassembled WGS sequence"/>
</dbReference>
<evidence type="ECO:0000256" key="11">
    <source>
        <dbReference type="SAM" id="MobiDB-lite"/>
    </source>
</evidence>
<dbReference type="FunFam" id="3.40.50.720:FF:000275">
    <property type="entry name" value="Alcohol dehydrogenase AdhA"/>
    <property type="match status" value="1"/>
</dbReference>
<dbReference type="GO" id="GO:0005737">
    <property type="term" value="C:cytoplasm"/>
    <property type="evidence" value="ECO:0007669"/>
    <property type="project" value="TreeGrafter"/>
</dbReference>
<dbReference type="SUPFAM" id="SSF50129">
    <property type="entry name" value="GroES-like"/>
    <property type="match status" value="1"/>
</dbReference>
<evidence type="ECO:0000256" key="3">
    <source>
        <dbReference type="ARBA" id="ARBA00013190"/>
    </source>
</evidence>
<dbReference type="InterPro" id="IPR020843">
    <property type="entry name" value="ER"/>
</dbReference>
<reference evidence="13 14" key="1">
    <citation type="submission" date="2016-10" db="EMBL/GenBank/DDBJ databases">
        <authorList>
            <person name="de Groot N.N."/>
        </authorList>
    </citation>
    <scope>NUCLEOTIDE SEQUENCE [LARGE SCALE GENOMIC DNA]</scope>
    <source>
        <strain evidence="13 14">CGMCC 4.2023</strain>
    </source>
</reference>
<gene>
    <name evidence="13" type="ORF">SAMN05216223_106103</name>
</gene>
<evidence type="ECO:0000256" key="7">
    <source>
        <dbReference type="ARBA" id="ARBA00023027"/>
    </source>
</evidence>
<keyword evidence="14" id="KW-1185">Reference proteome</keyword>
<dbReference type="Gene3D" id="3.90.180.10">
    <property type="entry name" value="Medium-chain alcohol dehydrogenases, catalytic domain"/>
    <property type="match status" value="1"/>
</dbReference>
<keyword evidence="4" id="KW-0479">Metal-binding</keyword>
<dbReference type="InterPro" id="IPR013154">
    <property type="entry name" value="ADH-like_N"/>
</dbReference>
<organism evidence="13 14">
    <name type="scientific">Actinacidiphila yanglinensis</name>
    <dbReference type="NCBI Taxonomy" id="310779"/>
    <lineage>
        <taxon>Bacteria</taxon>
        <taxon>Bacillati</taxon>
        <taxon>Actinomycetota</taxon>
        <taxon>Actinomycetes</taxon>
        <taxon>Kitasatosporales</taxon>
        <taxon>Streptomycetaceae</taxon>
        <taxon>Actinacidiphila</taxon>
    </lineage>
</organism>
<dbReference type="PANTHER" id="PTHR42940:SF8">
    <property type="entry name" value="VACUOLAR PROTEIN SORTING-ASSOCIATED PROTEIN 11"/>
    <property type="match status" value="1"/>
</dbReference>
<dbReference type="InterPro" id="IPR036291">
    <property type="entry name" value="NAD(P)-bd_dom_sf"/>
</dbReference>
<dbReference type="GO" id="GO:0008270">
    <property type="term" value="F:zinc ion binding"/>
    <property type="evidence" value="ECO:0007669"/>
    <property type="project" value="InterPro"/>
</dbReference>
<name>A0A1H6B0F7_9ACTN</name>
<sequence length="351" mass="36391">MAFEAARAGDPSGWAVSEPGPIATEPLRRIRREVPAPGPGEVGVRIEACGVCRTDLHLAEGDLPPHRPLTVPGHEIVGRVTATGPGASRFAPGDRVGGAWLRGTCGVCRYCRAGHENLCPSSVYTGWDADGGFAEATVLPEAFAYPLPGDADPAQLAPLLCAGIIGFRALRRSALPPGGRLGLYGFGASAHLAAQVALAEGATVHVLTRSARARELALELGASSARDAYDAPPQPLDSAILFAPVGDLVPVGLAALDRGGTLAIAGIHLSDIPALNYERSLFQERDLRSVTSNTRADGRDFLATAQRAGIRATVTRYPLDQADRALADLAADRVNGAAVLIPDNPSDADGS</sequence>
<evidence type="ECO:0000256" key="8">
    <source>
        <dbReference type="ARBA" id="ARBA00049164"/>
    </source>
</evidence>
<keyword evidence="7" id="KW-0520">NAD</keyword>
<dbReference type="Gene3D" id="3.40.50.720">
    <property type="entry name" value="NAD(P)-binding Rossmann-like Domain"/>
    <property type="match status" value="1"/>
</dbReference>
<dbReference type="EMBL" id="FNVU01000006">
    <property type="protein sequence ID" value="SEG54104.1"/>
    <property type="molecule type" value="Genomic_DNA"/>
</dbReference>
<feature type="domain" description="Enoyl reductase (ER)" evidence="12">
    <location>
        <begin position="23"/>
        <end position="340"/>
    </location>
</feature>
<evidence type="ECO:0000256" key="9">
    <source>
        <dbReference type="ARBA" id="ARBA00049243"/>
    </source>
</evidence>
<dbReference type="InterPro" id="IPR014187">
    <property type="entry name" value="ADH_Zn_typ-2"/>
</dbReference>
<dbReference type="PROSITE" id="PS00059">
    <property type="entry name" value="ADH_ZINC"/>
    <property type="match status" value="1"/>
</dbReference>
<evidence type="ECO:0000313" key="13">
    <source>
        <dbReference type="EMBL" id="SEG54104.1"/>
    </source>
</evidence>
<dbReference type="RefSeq" id="WP_103886390.1">
    <property type="nucleotide sequence ID" value="NZ_FNVU01000006.1"/>
</dbReference>
<proteinExistence type="inferred from homology"/>
<evidence type="ECO:0000259" key="12">
    <source>
        <dbReference type="SMART" id="SM00829"/>
    </source>
</evidence>
<comment type="similarity">
    <text evidence="2">Belongs to the zinc-containing alcohol dehydrogenase family.</text>
</comment>
<dbReference type="CDD" id="cd08298">
    <property type="entry name" value="CAD2"/>
    <property type="match status" value="1"/>
</dbReference>
<evidence type="ECO:0000256" key="10">
    <source>
        <dbReference type="ARBA" id="ARBA00068251"/>
    </source>
</evidence>